<evidence type="ECO:0000256" key="9">
    <source>
        <dbReference type="HAMAP-Rule" id="MF_01464"/>
    </source>
</evidence>
<dbReference type="InterPro" id="IPR022813">
    <property type="entry name" value="SecD/SecF_arch_bac"/>
</dbReference>
<evidence type="ECO:0000256" key="8">
    <source>
        <dbReference type="ARBA" id="ARBA00023136"/>
    </source>
</evidence>
<feature type="transmembrane region" description="Helical" evidence="9">
    <location>
        <begin position="273"/>
        <end position="295"/>
    </location>
</feature>
<evidence type="ECO:0000256" key="2">
    <source>
        <dbReference type="ARBA" id="ARBA00022448"/>
    </source>
</evidence>
<keyword evidence="5 9" id="KW-0653">Protein transport</keyword>
<dbReference type="AlphaFoldDB" id="A0A6N4REG8"/>
<evidence type="ECO:0000313" key="11">
    <source>
        <dbReference type="EMBL" id="TKW61639.1"/>
    </source>
</evidence>
<proteinExistence type="inferred from homology"/>
<dbReference type="HAMAP" id="MF_01464_B">
    <property type="entry name" value="SecF_B"/>
    <property type="match status" value="1"/>
</dbReference>
<comment type="function">
    <text evidence="9">Part of the Sec protein translocase complex. Interacts with the SecYEG preprotein conducting channel. SecDF uses the proton motive force (PMF) to complete protein translocation after the ATP-dependent function of SecA.</text>
</comment>
<feature type="transmembrane region" description="Helical" evidence="9">
    <location>
        <begin position="193"/>
        <end position="214"/>
    </location>
</feature>
<dbReference type="EMBL" id="VAFM01000001">
    <property type="protein sequence ID" value="TKW61639.1"/>
    <property type="molecule type" value="Genomic_DNA"/>
</dbReference>
<evidence type="ECO:0000256" key="3">
    <source>
        <dbReference type="ARBA" id="ARBA00022475"/>
    </source>
</evidence>
<evidence type="ECO:0000256" key="5">
    <source>
        <dbReference type="ARBA" id="ARBA00022927"/>
    </source>
</evidence>
<evidence type="ECO:0000256" key="7">
    <source>
        <dbReference type="ARBA" id="ARBA00023010"/>
    </source>
</evidence>
<dbReference type="PRINTS" id="PR01755">
    <property type="entry name" value="SECFTRNLCASE"/>
</dbReference>
<feature type="domain" description="Protein export membrane protein SecD/SecF C-terminal" evidence="10">
    <location>
        <begin position="118"/>
        <end position="297"/>
    </location>
</feature>
<feature type="transmembrane region" description="Helical" evidence="9">
    <location>
        <begin position="21"/>
        <end position="47"/>
    </location>
</feature>
<dbReference type="Proteomes" id="UP000320948">
    <property type="component" value="Unassembled WGS sequence"/>
</dbReference>
<reference evidence="11 12" key="1">
    <citation type="journal article" date="2017" name="Nat. Commun.">
        <title>In situ click chemistry generation of cyclooxygenase-2 inhibitors.</title>
        <authorList>
            <person name="Bhardwaj A."/>
            <person name="Kaur J."/>
            <person name="Wuest M."/>
            <person name="Wuest F."/>
        </authorList>
    </citation>
    <scope>NUCLEOTIDE SEQUENCE [LARGE SCALE GENOMIC DNA]</scope>
    <source>
        <strain evidence="11">S2_018_000_R2_106</strain>
    </source>
</reference>
<dbReference type="InterPro" id="IPR005665">
    <property type="entry name" value="SecF_bac"/>
</dbReference>
<dbReference type="PANTHER" id="PTHR30081:SF8">
    <property type="entry name" value="PROTEIN TRANSLOCASE SUBUNIT SECF"/>
    <property type="match status" value="1"/>
</dbReference>
<dbReference type="NCBIfam" id="TIGR00916">
    <property type="entry name" value="2A0604s01"/>
    <property type="match status" value="1"/>
</dbReference>
<comment type="caution">
    <text evidence="11">The sequence shown here is derived from an EMBL/GenBank/DDBJ whole genome shotgun (WGS) entry which is preliminary data.</text>
</comment>
<dbReference type="Pfam" id="PF02355">
    <property type="entry name" value="SecD_SecF_C"/>
    <property type="match status" value="1"/>
</dbReference>
<feature type="transmembrane region" description="Helical" evidence="9">
    <location>
        <begin position="240"/>
        <end position="261"/>
    </location>
</feature>
<dbReference type="SUPFAM" id="SSF82866">
    <property type="entry name" value="Multidrug efflux transporter AcrB transmembrane domain"/>
    <property type="match status" value="1"/>
</dbReference>
<dbReference type="InterPro" id="IPR055344">
    <property type="entry name" value="SecD_SecF_C_bact"/>
</dbReference>
<evidence type="ECO:0000256" key="6">
    <source>
        <dbReference type="ARBA" id="ARBA00022989"/>
    </source>
</evidence>
<dbReference type="Pfam" id="PF07549">
    <property type="entry name" value="Sec_GG"/>
    <property type="match status" value="1"/>
</dbReference>
<protein>
    <recommendedName>
        <fullName evidence="9">Protein-export membrane protein SecF</fullName>
    </recommendedName>
</protein>
<keyword evidence="4 9" id="KW-0812">Transmembrane</keyword>
<comment type="subcellular location">
    <subcellularLocation>
        <location evidence="1 9">Cell membrane</location>
        <topology evidence="1 9">Multi-pass membrane protein</topology>
    </subcellularLocation>
</comment>
<dbReference type="InterPro" id="IPR022645">
    <property type="entry name" value="SecD/SecF_bac"/>
</dbReference>
<accession>A0A6N4REG8</accession>
<dbReference type="InterPro" id="IPR048634">
    <property type="entry name" value="SecD_SecF_C"/>
</dbReference>
<keyword evidence="8 9" id="KW-0472">Membrane</keyword>
<dbReference type="GO" id="GO:0065002">
    <property type="term" value="P:intracellular protein transmembrane transport"/>
    <property type="evidence" value="ECO:0007669"/>
    <property type="project" value="UniProtKB-UniRule"/>
</dbReference>
<dbReference type="PANTHER" id="PTHR30081">
    <property type="entry name" value="PROTEIN-EXPORT MEMBRANE PROTEIN SEC"/>
    <property type="match status" value="1"/>
</dbReference>
<keyword evidence="3 9" id="KW-1003">Cell membrane</keyword>
<comment type="subunit">
    <text evidence="9">Forms a complex with SecD. Part of the essential Sec protein translocation apparatus which comprises SecA, SecYEG and auxiliary proteins SecDF-YajC and YidC.</text>
</comment>
<organism evidence="11 12">
    <name type="scientific">Blastochloris viridis</name>
    <name type="common">Rhodopseudomonas viridis</name>
    <dbReference type="NCBI Taxonomy" id="1079"/>
    <lineage>
        <taxon>Bacteria</taxon>
        <taxon>Pseudomonadati</taxon>
        <taxon>Pseudomonadota</taxon>
        <taxon>Alphaproteobacteria</taxon>
        <taxon>Hyphomicrobiales</taxon>
        <taxon>Blastochloridaceae</taxon>
        <taxon>Blastochloris</taxon>
    </lineage>
</organism>
<evidence type="ECO:0000256" key="1">
    <source>
        <dbReference type="ARBA" id="ARBA00004651"/>
    </source>
</evidence>
<feature type="transmembrane region" description="Helical" evidence="9">
    <location>
        <begin position="142"/>
        <end position="159"/>
    </location>
</feature>
<dbReference type="GO" id="GO:0006605">
    <property type="term" value="P:protein targeting"/>
    <property type="evidence" value="ECO:0007669"/>
    <property type="project" value="UniProtKB-UniRule"/>
</dbReference>
<dbReference type="GO" id="GO:0005886">
    <property type="term" value="C:plasma membrane"/>
    <property type="evidence" value="ECO:0007669"/>
    <property type="project" value="UniProtKB-SubCell"/>
</dbReference>
<gene>
    <name evidence="9 11" type="primary">secF</name>
    <name evidence="11" type="ORF">DI628_03155</name>
</gene>
<evidence type="ECO:0000256" key="4">
    <source>
        <dbReference type="ARBA" id="ARBA00022692"/>
    </source>
</evidence>
<dbReference type="NCBIfam" id="TIGR00966">
    <property type="entry name" value="transloc_SecF"/>
    <property type="match status" value="1"/>
</dbReference>
<dbReference type="GO" id="GO:0043952">
    <property type="term" value="P:protein transport by the Sec complex"/>
    <property type="evidence" value="ECO:0007669"/>
    <property type="project" value="UniProtKB-UniRule"/>
</dbReference>
<sequence length="320" mass="35180">MRFPIRPFDKVPHFDFMHLRAFWLWSSAAMVAATFVLLAVIGLNYGIDFVGGKMVEAKLAKPISVAEVRAVTDEAGFEGSVIQQYGAEDVYLIRLPGNIPATQTAAAENSVMAGLSKIAGGAELRRVEFVGPQVGEELRMKGLMAMLMSIAAILVYVWARFELRYGLGAILALSHDVILTIGIVAVMKTEITLTSLAAILTLIGYSLNETIVIFDRVRDNRRKYPNRPLREVINLSVNQTLGRTIMTGGSVFLVLWCLFLWGGEAVHDFSRILIIGVALGTYSSIFVSSSALLALEEWYRKMARDAAESNKVETKSAKKS</sequence>
<evidence type="ECO:0000259" key="10">
    <source>
        <dbReference type="Pfam" id="PF02355"/>
    </source>
</evidence>
<dbReference type="GO" id="GO:0015450">
    <property type="term" value="F:protein-transporting ATPase activity"/>
    <property type="evidence" value="ECO:0007669"/>
    <property type="project" value="InterPro"/>
</dbReference>
<keyword evidence="2 9" id="KW-0813">Transport</keyword>
<dbReference type="InterPro" id="IPR022646">
    <property type="entry name" value="SecD/SecF_CS"/>
</dbReference>
<evidence type="ECO:0000313" key="12">
    <source>
        <dbReference type="Proteomes" id="UP000320948"/>
    </source>
</evidence>
<comment type="similarity">
    <text evidence="9">Belongs to the SecD/SecF family. SecF subfamily.</text>
</comment>
<feature type="transmembrane region" description="Helical" evidence="9">
    <location>
        <begin position="166"/>
        <end position="187"/>
    </location>
</feature>
<keyword evidence="6 9" id="KW-1133">Transmembrane helix</keyword>
<keyword evidence="7 9" id="KW-0811">Translocation</keyword>
<dbReference type="Gene3D" id="1.20.1640.10">
    <property type="entry name" value="Multidrug efflux transporter AcrB transmembrane domain"/>
    <property type="match status" value="1"/>
</dbReference>
<name>A0A6N4REG8_BLAVI</name>